<dbReference type="InterPro" id="IPR007231">
    <property type="entry name" value="Nucleoporin_int_Nup93/Nic96"/>
</dbReference>
<accession>A0A8H7R8D0</accession>
<organism evidence="5 6">
    <name type="scientific">Mucor saturninus</name>
    <dbReference type="NCBI Taxonomy" id="64648"/>
    <lineage>
        <taxon>Eukaryota</taxon>
        <taxon>Fungi</taxon>
        <taxon>Fungi incertae sedis</taxon>
        <taxon>Mucoromycota</taxon>
        <taxon>Mucoromycotina</taxon>
        <taxon>Mucoromycetes</taxon>
        <taxon>Mucorales</taxon>
        <taxon>Mucorineae</taxon>
        <taxon>Mucoraceae</taxon>
        <taxon>Mucor</taxon>
    </lineage>
</organism>
<dbReference type="PANTHER" id="PTHR11225">
    <property type="entry name" value="NUCLEAR PORE COMPLEX PROTEIN NUP93 NUCLEOPORIN NUP93 DEAD EYE PROTEIN"/>
    <property type="match status" value="1"/>
</dbReference>
<dbReference type="EMBL" id="JAEPRD010000036">
    <property type="protein sequence ID" value="KAG2205560.1"/>
    <property type="molecule type" value="Genomic_DNA"/>
</dbReference>
<comment type="similarity">
    <text evidence="2 4">Belongs to the nucleoporin interacting component (NIC) family.</text>
</comment>
<keyword evidence="4" id="KW-0472">Membrane</keyword>
<comment type="caution">
    <text evidence="5">The sequence shown here is derived from an EMBL/GenBank/DDBJ whole genome shotgun (WGS) entry which is preliminary data.</text>
</comment>
<dbReference type="AlphaFoldDB" id="A0A8H7R8D0"/>
<keyword evidence="4" id="KW-0811">Translocation</keyword>
<evidence type="ECO:0000256" key="1">
    <source>
        <dbReference type="ARBA" id="ARBA00004259"/>
    </source>
</evidence>
<keyword evidence="4" id="KW-0906">Nuclear pore complex</keyword>
<reference evidence="5" key="1">
    <citation type="submission" date="2020-12" db="EMBL/GenBank/DDBJ databases">
        <title>Metabolic potential, ecology and presence of endohyphal bacteria is reflected in genomic diversity of Mucoromycotina.</title>
        <authorList>
            <person name="Muszewska A."/>
            <person name="Okrasinska A."/>
            <person name="Steczkiewicz K."/>
            <person name="Drgas O."/>
            <person name="Orlowska M."/>
            <person name="Perlinska-Lenart U."/>
            <person name="Aleksandrzak-Piekarczyk T."/>
            <person name="Szatraj K."/>
            <person name="Zielenkiewicz U."/>
            <person name="Pilsyk S."/>
            <person name="Malc E."/>
            <person name="Mieczkowski P."/>
            <person name="Kruszewska J.S."/>
            <person name="Biernat P."/>
            <person name="Pawlowska J."/>
        </authorList>
    </citation>
    <scope>NUCLEOTIDE SEQUENCE</scope>
    <source>
        <strain evidence="5">WA0000017839</strain>
    </source>
</reference>
<evidence type="ECO:0000313" key="5">
    <source>
        <dbReference type="EMBL" id="KAG2205560.1"/>
    </source>
</evidence>
<evidence type="ECO:0000256" key="4">
    <source>
        <dbReference type="RuleBase" id="RU364035"/>
    </source>
</evidence>
<dbReference type="OrthoDB" id="1918363at2759"/>
<keyword evidence="4" id="KW-0509">mRNA transport</keyword>
<evidence type="ECO:0000256" key="2">
    <source>
        <dbReference type="ARBA" id="ARBA00010186"/>
    </source>
</evidence>
<dbReference type="GO" id="GO:0017056">
    <property type="term" value="F:structural constituent of nuclear pore"/>
    <property type="evidence" value="ECO:0007669"/>
    <property type="project" value="InterPro"/>
</dbReference>
<keyword evidence="4" id="KW-0653">Protein transport</keyword>
<keyword evidence="4" id="KW-0813">Transport</keyword>
<sequence>MSSKLFEKLLQDSKSLVDSNENDDSSKLQRELGQIASESFLLKSKFNTGQGLDATAHYFLAQSGTNTQGTIEKLNSIDTRVTFQPKKKVPTNDVESYLKQVNENIVIATVEESNSITRTNLLDRLDDNLHSDWKYEKRQILEEWDYEEEDKKFGCTTGVKDKKIQDMNNKTISYAKIIKQLNDSRLLSEKFPIINKCKTLSTSTQCDKSQERSRADSWSIVSSIANESKGNSHRVGGEFVHDCRVWIASSKRWLETEYQTFMNDTLNNNASEARVGGCPSLMHRIYSFMKLIFMKNASWVDPMFEVDQEYPIWLFTYLLIRSGHSDLALAFVEKHVNSFHESPEFPPALKEYLKSSDKTVSDETSKKLLEKYQEMVYGNVRYDPYKILLYKVIGRCEVEKANIPTVIRTAEDYLWLELSLVRESVHEKRYRLSDFQKKITAYGSTHFDPNGKNPWFYFKVLLLSLQFERAIDYLHKLEEFRLEAVHFAISFAYYGLIRIPSDPLGYTVDLLVTEPDGNVSLNFARIINQYVRLFVSDHAEFALQYLYLITLYSNEDMTTICREYIANYIAGRTDYKSIIGSVDKNYAPLQQGSIAAYKPLFGIPMYENELYRNTILSPIAQKFQRRGKYTDAVNVYVSSGNYTEALQVLNFQLDHTLNMCIKLGKIEGHQVDHQLIDFCVSTLQSYESGANNSCDSNVLIVNHTLLRILKATLHYERHEYEQVVELIKSTNIFPESSDFSDIQIATARFNNSTPYSIRKHIDHVLIIVMESYSKLCDKYSQHNLNLHNINQMNIAKIKKEAVTVMSFVALIDYKIPAEIVVKLNKQDILSTFN</sequence>
<dbReference type="GO" id="GO:0005643">
    <property type="term" value="C:nuclear pore"/>
    <property type="evidence" value="ECO:0007669"/>
    <property type="project" value="UniProtKB-SubCell"/>
</dbReference>
<dbReference type="GO" id="GO:0006606">
    <property type="term" value="P:protein import into nucleus"/>
    <property type="evidence" value="ECO:0007669"/>
    <property type="project" value="TreeGrafter"/>
</dbReference>
<comment type="subcellular location">
    <subcellularLocation>
        <location evidence="1">Nucleus envelope</location>
    </subcellularLocation>
    <subcellularLocation>
        <location evidence="4">Nucleus</location>
        <location evidence="4">Nuclear pore complex</location>
    </subcellularLocation>
</comment>
<dbReference type="GO" id="GO:0016973">
    <property type="term" value="P:poly(A)+ mRNA export from nucleus"/>
    <property type="evidence" value="ECO:0007669"/>
    <property type="project" value="TreeGrafter"/>
</dbReference>
<dbReference type="PANTHER" id="PTHR11225:SF4">
    <property type="entry name" value="NUCLEAR PORE COMPLEX PROTEIN NUP93"/>
    <property type="match status" value="1"/>
</dbReference>
<evidence type="ECO:0000313" key="6">
    <source>
        <dbReference type="Proteomes" id="UP000603453"/>
    </source>
</evidence>
<dbReference type="Pfam" id="PF04097">
    <property type="entry name" value="Nic96"/>
    <property type="match status" value="1"/>
</dbReference>
<name>A0A8H7R8D0_9FUNG</name>
<keyword evidence="6" id="KW-1185">Reference proteome</keyword>
<keyword evidence="3 4" id="KW-0539">Nucleus</keyword>
<protein>
    <recommendedName>
        <fullName evidence="4">Nuclear pore protein</fullName>
    </recommendedName>
</protein>
<proteinExistence type="inferred from homology"/>
<evidence type="ECO:0000256" key="3">
    <source>
        <dbReference type="ARBA" id="ARBA00023242"/>
    </source>
</evidence>
<dbReference type="Proteomes" id="UP000603453">
    <property type="component" value="Unassembled WGS sequence"/>
</dbReference>
<gene>
    <name evidence="5" type="ORF">INT47_005935</name>
</gene>